<evidence type="ECO:0000313" key="1">
    <source>
        <dbReference type="EMBL" id="ALO48817.1"/>
    </source>
</evidence>
<dbReference type="EMBL" id="CP013195">
    <property type="protein sequence ID" value="ALO48817.1"/>
    <property type="molecule type" value="Genomic_DNA"/>
</dbReference>
<organism evidence="1 2">
    <name type="scientific">Hoylesella enoeca</name>
    <dbReference type="NCBI Taxonomy" id="76123"/>
    <lineage>
        <taxon>Bacteria</taxon>
        <taxon>Pseudomonadati</taxon>
        <taxon>Bacteroidota</taxon>
        <taxon>Bacteroidia</taxon>
        <taxon>Bacteroidales</taxon>
        <taxon>Prevotellaceae</taxon>
        <taxon>Hoylesella</taxon>
    </lineage>
</organism>
<keyword evidence="2" id="KW-1185">Reference proteome</keyword>
<sequence length="62" mass="7339">MNITGTLFYYYRVYKRKLRLFAADITMMHISESKIIHEIKKLNNISTAHCLQLLYPVCITTD</sequence>
<reference evidence="2" key="1">
    <citation type="submission" date="2015-11" db="EMBL/GenBank/DDBJ databases">
        <authorList>
            <person name="Holder M.E."/>
            <person name="Ajami N.J."/>
            <person name="Petrosino J.F."/>
        </authorList>
    </citation>
    <scope>NUCLEOTIDE SEQUENCE [LARGE SCALE GENOMIC DNA]</scope>
    <source>
        <strain evidence="2">F0113</strain>
    </source>
</reference>
<evidence type="ECO:0000313" key="2">
    <source>
        <dbReference type="Proteomes" id="UP000056252"/>
    </source>
</evidence>
<proteinExistence type="predicted"/>
<protein>
    <submittedName>
        <fullName evidence="1">Uncharacterized protein</fullName>
    </submittedName>
</protein>
<name>A0A0S2KKI5_9BACT</name>
<gene>
    <name evidence="1" type="ORF">AS203_06765</name>
</gene>
<dbReference type="Proteomes" id="UP000056252">
    <property type="component" value="Chromosome"/>
</dbReference>
<dbReference type="AlphaFoldDB" id="A0A0S2KKI5"/>
<accession>A0A0S2KKI5</accession>
<dbReference type="KEGG" id="peo:AS203_06765"/>